<dbReference type="AlphaFoldDB" id="A0A4S2LLS6"/>
<accession>A0A4S2LLS6</accession>
<keyword evidence="1" id="KW-0812">Transmembrane</keyword>
<sequence length="155" mass="17599">MNEQDALNISSWTSSTPFSYIIMPIAFMQIFGGLSCIALGILFLIIAEKTRNNFAGFWTGSLMVFTAIIRIIYGRLRSRLLGVFLLCFDGAVIFHIIATTLLEVFSCSLFEKTRRMKTFLSLYRLCFALCTLCFVEVIVALWGIFHMLLLLTNLL</sequence>
<organism evidence="2 3">
    <name type="scientific">Opisthorchis felineus</name>
    <dbReference type="NCBI Taxonomy" id="147828"/>
    <lineage>
        <taxon>Eukaryota</taxon>
        <taxon>Metazoa</taxon>
        <taxon>Spiralia</taxon>
        <taxon>Lophotrochozoa</taxon>
        <taxon>Platyhelminthes</taxon>
        <taxon>Trematoda</taxon>
        <taxon>Digenea</taxon>
        <taxon>Opisthorchiida</taxon>
        <taxon>Opisthorchiata</taxon>
        <taxon>Opisthorchiidae</taxon>
        <taxon>Opisthorchis</taxon>
    </lineage>
</organism>
<gene>
    <name evidence="2" type="ORF">CRM22_007869</name>
</gene>
<feature type="transmembrane region" description="Helical" evidence="1">
    <location>
        <begin position="79"/>
        <end position="102"/>
    </location>
</feature>
<reference evidence="2 3" key="1">
    <citation type="journal article" date="2019" name="BMC Genomics">
        <title>New insights from Opisthorchis felineus genome: update on genomics of the epidemiologically important liver flukes.</title>
        <authorList>
            <person name="Ershov N.I."/>
            <person name="Mordvinov V.A."/>
            <person name="Prokhortchouk E.B."/>
            <person name="Pakharukova M.Y."/>
            <person name="Gunbin K.V."/>
            <person name="Ustyantsev K."/>
            <person name="Genaev M.A."/>
            <person name="Blinov A.G."/>
            <person name="Mazur A."/>
            <person name="Boulygina E."/>
            <person name="Tsygankova S."/>
            <person name="Khrameeva E."/>
            <person name="Chekanov N."/>
            <person name="Fan G."/>
            <person name="Xiao A."/>
            <person name="Zhang H."/>
            <person name="Xu X."/>
            <person name="Yang H."/>
            <person name="Solovyev V."/>
            <person name="Lee S.M."/>
            <person name="Liu X."/>
            <person name="Afonnikov D.A."/>
            <person name="Skryabin K.G."/>
        </authorList>
    </citation>
    <scope>NUCLEOTIDE SEQUENCE [LARGE SCALE GENOMIC DNA]</scope>
    <source>
        <strain evidence="2">AK-0245</strain>
        <tissue evidence="2">Whole organism</tissue>
    </source>
</reference>
<evidence type="ECO:0000313" key="3">
    <source>
        <dbReference type="Proteomes" id="UP000308267"/>
    </source>
</evidence>
<proteinExistence type="predicted"/>
<dbReference type="Proteomes" id="UP000308267">
    <property type="component" value="Unassembled WGS sequence"/>
</dbReference>
<feature type="transmembrane region" description="Helical" evidence="1">
    <location>
        <begin position="122"/>
        <end position="145"/>
    </location>
</feature>
<evidence type="ECO:0000256" key="1">
    <source>
        <dbReference type="SAM" id="Phobius"/>
    </source>
</evidence>
<keyword evidence="3" id="KW-1185">Reference proteome</keyword>
<dbReference type="OrthoDB" id="10281997at2759"/>
<evidence type="ECO:0000313" key="2">
    <source>
        <dbReference type="EMBL" id="TGZ61668.1"/>
    </source>
</evidence>
<comment type="caution">
    <text evidence="2">The sequence shown here is derived from an EMBL/GenBank/DDBJ whole genome shotgun (WGS) entry which is preliminary data.</text>
</comment>
<keyword evidence="1" id="KW-1133">Transmembrane helix</keyword>
<feature type="transmembrane region" description="Helical" evidence="1">
    <location>
        <begin position="54"/>
        <end position="73"/>
    </location>
</feature>
<feature type="transmembrane region" description="Helical" evidence="1">
    <location>
        <begin position="20"/>
        <end position="47"/>
    </location>
</feature>
<name>A0A4S2LLS6_OPIFE</name>
<dbReference type="EMBL" id="SJOL01007852">
    <property type="protein sequence ID" value="TGZ61668.1"/>
    <property type="molecule type" value="Genomic_DNA"/>
</dbReference>
<protein>
    <submittedName>
        <fullName evidence="2">Uncharacterized protein</fullName>
    </submittedName>
</protein>
<keyword evidence="1" id="KW-0472">Membrane</keyword>